<dbReference type="SUPFAM" id="SSF56176">
    <property type="entry name" value="FAD-binding/transporter-associated domain-like"/>
    <property type="match status" value="1"/>
</dbReference>
<dbReference type="HAMAP" id="MF_00037">
    <property type="entry name" value="MurB"/>
    <property type="match status" value="1"/>
</dbReference>
<evidence type="ECO:0000256" key="16">
    <source>
        <dbReference type="ARBA" id="ARBA00048914"/>
    </source>
</evidence>
<keyword evidence="9 17" id="KW-0274">FAD</keyword>
<dbReference type="InterPro" id="IPR011601">
    <property type="entry name" value="MurB_C"/>
</dbReference>
<evidence type="ECO:0000256" key="9">
    <source>
        <dbReference type="ARBA" id="ARBA00022827"/>
    </source>
</evidence>
<evidence type="ECO:0000256" key="2">
    <source>
        <dbReference type="ARBA" id="ARBA00003921"/>
    </source>
</evidence>
<dbReference type="InterPro" id="IPR016169">
    <property type="entry name" value="FAD-bd_PCMH_sub2"/>
</dbReference>
<dbReference type="Gene3D" id="3.30.465.10">
    <property type="match status" value="1"/>
</dbReference>
<feature type="domain" description="FAD-binding PCMH-type" evidence="18">
    <location>
        <begin position="35"/>
        <end position="200"/>
    </location>
</feature>
<comment type="cofactor">
    <cofactor evidence="1 17">
        <name>FAD</name>
        <dbReference type="ChEBI" id="CHEBI:57692"/>
    </cofactor>
</comment>
<feature type="active site" description="Proton donor" evidence="17">
    <location>
        <position position="229"/>
    </location>
</feature>
<dbReference type="Gene3D" id="3.30.43.10">
    <property type="entry name" value="Uridine Diphospho-n-acetylenolpyruvylglucosamine Reductase, domain 2"/>
    <property type="match status" value="1"/>
</dbReference>
<dbReference type="Pfam" id="PF02873">
    <property type="entry name" value="MurB_C"/>
    <property type="match status" value="1"/>
</dbReference>
<comment type="function">
    <text evidence="2 17">Cell wall formation.</text>
</comment>
<sequence>MLNNRYVSRAFSTLHKYLNDNVVKGKVLAKETTMRVGGPAEIFAVADSLDQLIIVLTTAKEWGLPLFVIGKGSNLLVSDNGFPGIVLRLGRDFMRKRVEAGKIQAGAAVSLPSLVQTAAKHSLVGLSFAVGIPGNLGGALRMNAGAHGKSIGDTVGNVVTYTRACELTVLKRDQIDFGYRNSSLSRDDIIVEATLVLVPGDPEVIKHEMEDYFSKRKNNQPLQLPNSGSIFKNPKAGSAGKLIEETGCKGMRIGGAEVSTKHANFIINCGYATASDVYHLMKAVQQRVFEARGILLVPEVELLGEFDKVLLTPTNDR</sequence>
<dbReference type="GO" id="GO:0071949">
    <property type="term" value="F:FAD binding"/>
    <property type="evidence" value="ECO:0007669"/>
    <property type="project" value="InterPro"/>
</dbReference>
<evidence type="ECO:0000256" key="3">
    <source>
        <dbReference type="ARBA" id="ARBA00004496"/>
    </source>
</evidence>
<keyword evidence="11 17" id="KW-0133">Cell shape</keyword>
<keyword evidence="10 17" id="KW-0521">NADP</keyword>
<dbReference type="EMBL" id="PFNG01000062">
    <property type="protein sequence ID" value="PIZ41293.1"/>
    <property type="molecule type" value="Genomic_DNA"/>
</dbReference>
<evidence type="ECO:0000256" key="8">
    <source>
        <dbReference type="ARBA" id="ARBA00022630"/>
    </source>
</evidence>
<name>A0A2M7T9K7_9ACTN</name>
<keyword evidence="14 17" id="KW-0131">Cell cycle</keyword>
<comment type="caution">
    <text evidence="19">The sequence shown here is derived from an EMBL/GenBank/DDBJ whole genome shotgun (WGS) entry which is preliminary data.</text>
</comment>
<dbReference type="EC" id="1.3.1.98" evidence="17"/>
<dbReference type="NCBIfam" id="TIGR00179">
    <property type="entry name" value="murB"/>
    <property type="match status" value="1"/>
</dbReference>
<keyword evidence="13 17" id="KW-0560">Oxidoreductase</keyword>
<keyword evidence="15 17" id="KW-0961">Cell wall biogenesis/degradation</keyword>
<evidence type="ECO:0000256" key="7">
    <source>
        <dbReference type="ARBA" id="ARBA00022618"/>
    </source>
</evidence>
<dbReference type="SUPFAM" id="SSF56194">
    <property type="entry name" value="Uridine diphospho-N-Acetylenolpyruvylglucosamine reductase, MurB, C-terminal domain"/>
    <property type="match status" value="1"/>
</dbReference>
<keyword evidence="7 17" id="KW-0132">Cell division</keyword>
<comment type="subcellular location">
    <subcellularLocation>
        <location evidence="3 17">Cytoplasm</location>
    </subcellularLocation>
</comment>
<evidence type="ECO:0000256" key="1">
    <source>
        <dbReference type="ARBA" id="ARBA00001974"/>
    </source>
</evidence>
<dbReference type="GO" id="GO:0005829">
    <property type="term" value="C:cytosol"/>
    <property type="evidence" value="ECO:0007669"/>
    <property type="project" value="TreeGrafter"/>
</dbReference>
<dbReference type="AlphaFoldDB" id="A0A2M7T9K7"/>
<dbReference type="GO" id="GO:0051301">
    <property type="term" value="P:cell division"/>
    <property type="evidence" value="ECO:0007669"/>
    <property type="project" value="UniProtKB-KW"/>
</dbReference>
<dbReference type="GO" id="GO:0071555">
    <property type="term" value="P:cell wall organization"/>
    <property type="evidence" value="ECO:0007669"/>
    <property type="project" value="UniProtKB-KW"/>
</dbReference>
<evidence type="ECO:0000256" key="11">
    <source>
        <dbReference type="ARBA" id="ARBA00022960"/>
    </source>
</evidence>
<dbReference type="InterPro" id="IPR016166">
    <property type="entry name" value="FAD-bd_PCMH"/>
</dbReference>
<proteinExistence type="inferred from homology"/>
<evidence type="ECO:0000256" key="12">
    <source>
        <dbReference type="ARBA" id="ARBA00022984"/>
    </source>
</evidence>
<evidence type="ECO:0000256" key="17">
    <source>
        <dbReference type="HAMAP-Rule" id="MF_00037"/>
    </source>
</evidence>
<dbReference type="PANTHER" id="PTHR21071">
    <property type="entry name" value="UDP-N-ACETYLENOLPYRUVOYLGLUCOSAMINE REDUCTASE"/>
    <property type="match status" value="1"/>
</dbReference>
<comment type="pathway">
    <text evidence="4 17">Cell wall biogenesis; peptidoglycan biosynthesis.</text>
</comment>
<evidence type="ECO:0000256" key="10">
    <source>
        <dbReference type="ARBA" id="ARBA00022857"/>
    </source>
</evidence>
<evidence type="ECO:0000256" key="13">
    <source>
        <dbReference type="ARBA" id="ARBA00023002"/>
    </source>
</evidence>
<dbReference type="GO" id="GO:0008762">
    <property type="term" value="F:UDP-N-acetylmuramate dehydrogenase activity"/>
    <property type="evidence" value="ECO:0007669"/>
    <property type="project" value="UniProtKB-UniRule"/>
</dbReference>
<comment type="similarity">
    <text evidence="5 17">Belongs to the MurB family.</text>
</comment>
<dbReference type="UniPathway" id="UPA00219"/>
<reference evidence="20" key="1">
    <citation type="submission" date="2017-09" db="EMBL/GenBank/DDBJ databases">
        <title>Depth-based differentiation of microbial function through sediment-hosted aquifers and enrichment of novel symbionts in the deep terrestrial subsurface.</title>
        <authorList>
            <person name="Probst A.J."/>
            <person name="Ladd B."/>
            <person name="Jarett J.K."/>
            <person name="Geller-Mcgrath D.E."/>
            <person name="Sieber C.M.K."/>
            <person name="Emerson J.B."/>
            <person name="Anantharaman K."/>
            <person name="Thomas B.C."/>
            <person name="Malmstrom R."/>
            <person name="Stieglmeier M."/>
            <person name="Klingl A."/>
            <person name="Woyke T."/>
            <person name="Ryan C.M."/>
            <person name="Banfield J.F."/>
        </authorList>
    </citation>
    <scope>NUCLEOTIDE SEQUENCE [LARGE SCALE GENOMIC DNA]</scope>
</reference>
<dbReference type="GO" id="GO:0008360">
    <property type="term" value="P:regulation of cell shape"/>
    <property type="evidence" value="ECO:0007669"/>
    <property type="project" value="UniProtKB-KW"/>
</dbReference>
<evidence type="ECO:0000256" key="5">
    <source>
        <dbReference type="ARBA" id="ARBA00010485"/>
    </source>
</evidence>
<evidence type="ECO:0000256" key="4">
    <source>
        <dbReference type="ARBA" id="ARBA00004752"/>
    </source>
</evidence>
<evidence type="ECO:0000313" key="20">
    <source>
        <dbReference type="Proteomes" id="UP000230956"/>
    </source>
</evidence>
<dbReference type="NCBIfam" id="NF010480">
    <property type="entry name" value="PRK13905.1"/>
    <property type="match status" value="1"/>
</dbReference>
<feature type="active site" evidence="17">
    <location>
        <position position="180"/>
    </location>
</feature>
<dbReference type="InterPro" id="IPR016167">
    <property type="entry name" value="FAD-bd_PCMH_sub1"/>
</dbReference>
<comment type="catalytic activity">
    <reaction evidence="16 17">
        <text>UDP-N-acetyl-alpha-D-muramate + NADP(+) = UDP-N-acetyl-3-O-(1-carboxyvinyl)-alpha-D-glucosamine + NADPH + H(+)</text>
        <dbReference type="Rhea" id="RHEA:12248"/>
        <dbReference type="ChEBI" id="CHEBI:15378"/>
        <dbReference type="ChEBI" id="CHEBI:57783"/>
        <dbReference type="ChEBI" id="CHEBI:58349"/>
        <dbReference type="ChEBI" id="CHEBI:68483"/>
        <dbReference type="ChEBI" id="CHEBI:70757"/>
        <dbReference type="EC" id="1.3.1.98"/>
    </reaction>
</comment>
<feature type="active site" evidence="17">
    <location>
        <position position="299"/>
    </location>
</feature>
<evidence type="ECO:0000256" key="15">
    <source>
        <dbReference type="ARBA" id="ARBA00023316"/>
    </source>
</evidence>
<evidence type="ECO:0000256" key="14">
    <source>
        <dbReference type="ARBA" id="ARBA00023306"/>
    </source>
</evidence>
<dbReference type="Pfam" id="PF01565">
    <property type="entry name" value="FAD_binding_4"/>
    <property type="match status" value="1"/>
</dbReference>
<keyword evidence="8 17" id="KW-0285">Flavoprotein</keyword>
<gene>
    <name evidence="17" type="primary">murB</name>
    <name evidence="19" type="ORF">COY37_02550</name>
</gene>
<dbReference type="InterPro" id="IPR036635">
    <property type="entry name" value="MurB_C_sf"/>
</dbReference>
<dbReference type="Proteomes" id="UP000230956">
    <property type="component" value="Unassembled WGS sequence"/>
</dbReference>
<organism evidence="19 20">
    <name type="scientific">Candidatus Aquicultor secundus</name>
    <dbReference type="NCBI Taxonomy" id="1973895"/>
    <lineage>
        <taxon>Bacteria</taxon>
        <taxon>Bacillati</taxon>
        <taxon>Actinomycetota</taxon>
        <taxon>Candidatus Aquicultoria</taxon>
        <taxon>Candidatus Aquicultorales</taxon>
        <taxon>Candidatus Aquicultoraceae</taxon>
        <taxon>Candidatus Aquicultor</taxon>
    </lineage>
</organism>
<keyword evidence="12 17" id="KW-0573">Peptidoglycan synthesis</keyword>
<dbReference type="Gene3D" id="3.90.78.10">
    <property type="entry name" value="UDP-N-acetylenolpyruvoylglucosamine reductase, C-terminal domain"/>
    <property type="match status" value="1"/>
</dbReference>
<evidence type="ECO:0000256" key="6">
    <source>
        <dbReference type="ARBA" id="ARBA00022490"/>
    </source>
</evidence>
<dbReference type="InterPro" id="IPR003170">
    <property type="entry name" value="MurB"/>
</dbReference>
<dbReference type="GO" id="GO:0009252">
    <property type="term" value="P:peptidoglycan biosynthetic process"/>
    <property type="evidence" value="ECO:0007669"/>
    <property type="project" value="UniProtKB-UniRule"/>
</dbReference>
<dbReference type="RefSeq" id="WP_286679023.1">
    <property type="nucleotide sequence ID" value="NZ_MNXI01000121.1"/>
</dbReference>
<evidence type="ECO:0000259" key="18">
    <source>
        <dbReference type="PROSITE" id="PS51387"/>
    </source>
</evidence>
<dbReference type="InterPro" id="IPR036318">
    <property type="entry name" value="FAD-bd_PCMH-like_sf"/>
</dbReference>
<accession>A0A2M7T9K7</accession>
<dbReference type="InterPro" id="IPR006094">
    <property type="entry name" value="Oxid_FAD_bind_N"/>
</dbReference>
<keyword evidence="6 17" id="KW-0963">Cytoplasm</keyword>
<dbReference type="PROSITE" id="PS51387">
    <property type="entry name" value="FAD_PCMH"/>
    <property type="match status" value="1"/>
</dbReference>
<evidence type="ECO:0000313" key="19">
    <source>
        <dbReference type="EMBL" id="PIZ41293.1"/>
    </source>
</evidence>
<protein>
    <recommendedName>
        <fullName evidence="17">UDP-N-acetylenolpyruvoylglucosamine reductase</fullName>
        <ecNumber evidence="17">1.3.1.98</ecNumber>
    </recommendedName>
    <alternativeName>
        <fullName evidence="17">UDP-N-acetylmuramate dehydrogenase</fullName>
    </alternativeName>
</protein>
<dbReference type="PANTHER" id="PTHR21071:SF4">
    <property type="entry name" value="UDP-N-ACETYLENOLPYRUVOYLGLUCOSAMINE REDUCTASE"/>
    <property type="match status" value="1"/>
</dbReference>